<reference evidence="1 2" key="1">
    <citation type="journal article" date="2024" name="Science">
        <title>Giant polyketide synthase enzymes in the biosynthesis of giant marine polyether toxins.</title>
        <authorList>
            <person name="Fallon T.R."/>
            <person name="Shende V.V."/>
            <person name="Wierzbicki I.H."/>
            <person name="Pendleton A.L."/>
            <person name="Watervoot N.F."/>
            <person name="Auber R.P."/>
            <person name="Gonzalez D.J."/>
            <person name="Wisecaver J.H."/>
            <person name="Moore B.S."/>
        </authorList>
    </citation>
    <scope>NUCLEOTIDE SEQUENCE [LARGE SCALE GENOMIC DNA]</scope>
    <source>
        <strain evidence="1 2">12B1</strain>
    </source>
</reference>
<accession>A0AB34J945</accession>
<evidence type="ECO:0000313" key="1">
    <source>
        <dbReference type="EMBL" id="KAL1515849.1"/>
    </source>
</evidence>
<gene>
    <name evidence="1" type="ORF">AB1Y20_002464</name>
</gene>
<name>A0AB34J945_PRYPA</name>
<sequence>MKVSRHRLSEILYRHRQSLRILAIFGREQLRLWKPSPSAQWYARTARAHAPSKLDSHTALVVRQTSRVLGRRTRSSCNDCLTKRSYSRAQRNAEVRTGRAG</sequence>
<evidence type="ECO:0000313" key="2">
    <source>
        <dbReference type="Proteomes" id="UP001515480"/>
    </source>
</evidence>
<comment type="caution">
    <text evidence="1">The sequence shown here is derived from an EMBL/GenBank/DDBJ whole genome shotgun (WGS) entry which is preliminary data.</text>
</comment>
<dbReference type="AlphaFoldDB" id="A0AB34J945"/>
<dbReference type="Proteomes" id="UP001515480">
    <property type="component" value="Unassembled WGS sequence"/>
</dbReference>
<organism evidence="1 2">
    <name type="scientific">Prymnesium parvum</name>
    <name type="common">Toxic golden alga</name>
    <dbReference type="NCBI Taxonomy" id="97485"/>
    <lineage>
        <taxon>Eukaryota</taxon>
        <taxon>Haptista</taxon>
        <taxon>Haptophyta</taxon>
        <taxon>Prymnesiophyceae</taxon>
        <taxon>Prymnesiales</taxon>
        <taxon>Prymnesiaceae</taxon>
        <taxon>Prymnesium</taxon>
    </lineage>
</organism>
<protein>
    <submittedName>
        <fullName evidence="1">Uncharacterized protein</fullName>
    </submittedName>
</protein>
<proteinExistence type="predicted"/>
<keyword evidence="2" id="KW-1185">Reference proteome</keyword>
<dbReference type="EMBL" id="JBGBPQ010000011">
    <property type="protein sequence ID" value="KAL1515849.1"/>
    <property type="molecule type" value="Genomic_DNA"/>
</dbReference>